<dbReference type="RefSeq" id="WP_330107036.1">
    <property type="nucleotide sequence ID" value="NZ_JAZDQT010000001.1"/>
</dbReference>
<keyword evidence="2 6" id="KW-0378">Hydrolase</keyword>
<dbReference type="Pfam" id="PF21467">
    <property type="entry name" value="BetaGal_gal-bd"/>
    <property type="match status" value="1"/>
</dbReference>
<dbReference type="Gene3D" id="2.60.120.260">
    <property type="entry name" value="Galactose-binding domain-like"/>
    <property type="match status" value="4"/>
</dbReference>
<dbReference type="PANTHER" id="PTHR23421">
    <property type="entry name" value="BETA-GALACTOSIDASE RELATED"/>
    <property type="match status" value="1"/>
</dbReference>
<evidence type="ECO:0000256" key="4">
    <source>
        <dbReference type="RuleBase" id="RU003679"/>
    </source>
</evidence>
<protein>
    <submittedName>
        <fullName evidence="6">Beta-galactosidase</fullName>
        <ecNumber evidence="6">3.2.1.23</ecNumber>
    </submittedName>
</protein>
<dbReference type="Gene3D" id="3.20.20.80">
    <property type="entry name" value="Glycosidases"/>
    <property type="match status" value="1"/>
</dbReference>
<dbReference type="SUPFAM" id="SSF49785">
    <property type="entry name" value="Galactose-binding domain-like"/>
    <property type="match status" value="3"/>
</dbReference>
<gene>
    <name evidence="6" type="ORF">VRU48_06110</name>
</gene>
<dbReference type="Proteomes" id="UP001336835">
    <property type="component" value="Unassembled WGS sequence"/>
</dbReference>
<evidence type="ECO:0000256" key="3">
    <source>
        <dbReference type="ARBA" id="ARBA00023295"/>
    </source>
</evidence>
<accession>A0ABU7I5D4</accession>
<feature type="domain" description="F5/8 type C" evidence="5">
    <location>
        <begin position="672"/>
        <end position="775"/>
    </location>
</feature>
<dbReference type="EC" id="3.2.1.23" evidence="6"/>
<dbReference type="PRINTS" id="PR00742">
    <property type="entry name" value="GLHYDRLASE35"/>
</dbReference>
<name>A0ABU7I5D4_9SPHI</name>
<dbReference type="InterPro" id="IPR017853">
    <property type="entry name" value="GH"/>
</dbReference>
<dbReference type="InterPro" id="IPR008979">
    <property type="entry name" value="Galactose-bd-like_sf"/>
</dbReference>
<evidence type="ECO:0000259" key="5">
    <source>
        <dbReference type="PROSITE" id="PS50022"/>
    </source>
</evidence>
<dbReference type="Pfam" id="PF21317">
    <property type="entry name" value="BetaGal_ABD_1"/>
    <property type="match status" value="1"/>
</dbReference>
<dbReference type="InterPro" id="IPR048912">
    <property type="entry name" value="BetaGal1-like_ABD1"/>
</dbReference>
<dbReference type="Pfam" id="PF00754">
    <property type="entry name" value="F5_F8_type_C"/>
    <property type="match status" value="1"/>
</dbReference>
<dbReference type="Pfam" id="PF01301">
    <property type="entry name" value="Glyco_hydro_35"/>
    <property type="match status" value="1"/>
</dbReference>
<dbReference type="InterPro" id="IPR031330">
    <property type="entry name" value="Gly_Hdrlase_35_cat"/>
</dbReference>
<comment type="similarity">
    <text evidence="1 4">Belongs to the glycosyl hydrolase 35 family.</text>
</comment>
<sequence>MINVSRLLFSFLLLLIGVNAMGQHKTQTFAIGNEAFELNGKPYVIRCGEMHFARIPKAEWRNRLQMAKAMGLNTVCAYLFWNIHEKQPDQFTWQGQSDAAEFCKLAKEEGLYVILRPGPYSCAEWEFGGFPWWLLKDKTIQLRTQHPYFMARAKKYLLAVGKELAPLQINKGGNIIMVQVENEYGSYGSDKVYMNTIKSYLQEAGFRVPLFHCDGPSQLKNDHPEGLFAVVNFGSNPEANFKALRAIQPTGPLMCGEYYPGWFDSWGRPHHKGDTKRIVDELKYMLDQKASFSIYMAHGGTSFGTYSGANAPPYLPQTSSYDYDAPIDEAGNPTEKFYAIRELFSKYLQEGEALPAVPAVNRIQKLSPVKFTAYAPLSKNLPKAVVSDTAMLMEDLNQDFGAVLYQTGLKAGAKAILSFKEIHDYALVYVNDQLIGTLDRRKNKFSIEIPARKQASTLKVLVEATGRVNYGYAMHDRKGIHGQVFLTENNKKTELKSWKNYPIRLGENNIPIKYEALPAVSKLGATFYRGTFVANKLEDTYLDMSKWNKGLVWVNGKCLSRFWSIGPTQTMLVPASWLKNGANEVVVFDLFGLAKPTLSFLDHPILDQVNEAQQQVHRKANQQWNPDAQQPIASGTFENNAKWQNVSFNAVTGRYFCLEALSEQKGQPYTSVAEIVLLDAKGQEIPRTNWKVVFADSEELSGDDGSAVNVFDLQFTSIWHTQWQGKSPKPPHQVVIDLGKEYTVSGMRLLPRQDGPNGRIKDYKLYFSKTLFKGL</sequence>
<evidence type="ECO:0000313" key="7">
    <source>
        <dbReference type="Proteomes" id="UP001336835"/>
    </source>
</evidence>
<organism evidence="6 7">
    <name type="scientific">Pedobacter albus</name>
    <dbReference type="NCBI Taxonomy" id="3113905"/>
    <lineage>
        <taxon>Bacteria</taxon>
        <taxon>Pseudomonadati</taxon>
        <taxon>Bacteroidota</taxon>
        <taxon>Sphingobacteriia</taxon>
        <taxon>Sphingobacteriales</taxon>
        <taxon>Sphingobacteriaceae</taxon>
        <taxon>Pedobacter</taxon>
    </lineage>
</organism>
<dbReference type="InterPro" id="IPR048913">
    <property type="entry name" value="BetaGal_gal-bd"/>
</dbReference>
<evidence type="ECO:0000313" key="6">
    <source>
        <dbReference type="EMBL" id="MEE1944673.1"/>
    </source>
</evidence>
<dbReference type="InterPro" id="IPR001944">
    <property type="entry name" value="Glycoside_Hdrlase_35"/>
</dbReference>
<dbReference type="EMBL" id="JAZDQT010000001">
    <property type="protein sequence ID" value="MEE1944673.1"/>
    <property type="molecule type" value="Genomic_DNA"/>
</dbReference>
<dbReference type="PROSITE" id="PS50022">
    <property type="entry name" value="FA58C_3"/>
    <property type="match status" value="1"/>
</dbReference>
<keyword evidence="7" id="KW-1185">Reference proteome</keyword>
<proteinExistence type="inferred from homology"/>
<evidence type="ECO:0000256" key="2">
    <source>
        <dbReference type="ARBA" id="ARBA00022801"/>
    </source>
</evidence>
<dbReference type="SUPFAM" id="SSF51445">
    <property type="entry name" value="(Trans)glycosidases"/>
    <property type="match status" value="1"/>
</dbReference>
<comment type="caution">
    <text evidence="6">The sequence shown here is derived from an EMBL/GenBank/DDBJ whole genome shotgun (WGS) entry which is preliminary data.</text>
</comment>
<dbReference type="GO" id="GO:0004565">
    <property type="term" value="F:beta-galactosidase activity"/>
    <property type="evidence" value="ECO:0007669"/>
    <property type="project" value="UniProtKB-EC"/>
</dbReference>
<keyword evidence="3 6" id="KW-0326">Glycosidase</keyword>
<dbReference type="InterPro" id="IPR000421">
    <property type="entry name" value="FA58C"/>
</dbReference>
<reference evidence="6 7" key="1">
    <citation type="submission" date="2024-01" db="EMBL/GenBank/DDBJ databases">
        <title>Pedobacter sp. nov., isolated from fresh soil.</title>
        <authorList>
            <person name="Le N.T.T."/>
        </authorList>
    </citation>
    <scope>NUCLEOTIDE SEQUENCE [LARGE SCALE GENOMIC DNA]</scope>
    <source>
        <strain evidence="6 7">KR3-3</strain>
    </source>
</reference>
<evidence type="ECO:0000256" key="1">
    <source>
        <dbReference type="ARBA" id="ARBA00009809"/>
    </source>
</evidence>